<proteinExistence type="predicted"/>
<dbReference type="AlphaFoldDB" id="A0A8H4ZMT9"/>
<evidence type="ECO:0000313" key="3">
    <source>
        <dbReference type="Proteomes" id="UP000573603"/>
    </source>
</evidence>
<sequence length="263" mass="28551">MRNQALWYAFASLLTVLAVTARSLPRDSLEPVLQEVSIDDMLGPHPSNLTSTNAYNREYSVPRNLTDSAKTESGDVEARGFGGAPFGCSFGDMCNCQPKRFKSVRWITQSTSKVSGAVHRISEPLCPPGTIGKSYAYSYSYQINVNAGPDIKGAVIPYLDKFGIRAGFSYTWGRAQTSTYTVQCSDPNNGHPCVEIFTPDIGIISGIAYILQTAAGTEILVALKVFMTHAITLGQEQNKLVHEATLGLLLSITCVQQTCLRAI</sequence>
<keyword evidence="1" id="KW-0732">Signal</keyword>
<feature type="chain" id="PRO_5033989972" evidence="1">
    <location>
        <begin position="22"/>
        <end position="263"/>
    </location>
</feature>
<keyword evidence="3" id="KW-1185">Reference proteome</keyword>
<name>A0A8H4ZMT9_9HYPO</name>
<dbReference type="Proteomes" id="UP000573603">
    <property type="component" value="Unassembled WGS sequence"/>
</dbReference>
<gene>
    <name evidence="2" type="ORF">FANTH_5160</name>
</gene>
<feature type="signal peptide" evidence="1">
    <location>
        <begin position="1"/>
        <end position="21"/>
    </location>
</feature>
<comment type="caution">
    <text evidence="2">The sequence shown here is derived from an EMBL/GenBank/DDBJ whole genome shotgun (WGS) entry which is preliminary data.</text>
</comment>
<organism evidence="2 3">
    <name type="scientific">Fusarium anthophilum</name>
    <dbReference type="NCBI Taxonomy" id="48485"/>
    <lineage>
        <taxon>Eukaryota</taxon>
        <taxon>Fungi</taxon>
        <taxon>Dikarya</taxon>
        <taxon>Ascomycota</taxon>
        <taxon>Pezizomycotina</taxon>
        <taxon>Sordariomycetes</taxon>
        <taxon>Hypocreomycetidae</taxon>
        <taxon>Hypocreales</taxon>
        <taxon>Nectriaceae</taxon>
        <taxon>Fusarium</taxon>
        <taxon>Fusarium fujikuroi species complex</taxon>
    </lineage>
</organism>
<dbReference type="EMBL" id="JABEVY010000111">
    <property type="protein sequence ID" value="KAF5249567.1"/>
    <property type="molecule type" value="Genomic_DNA"/>
</dbReference>
<accession>A0A8H4ZMT9</accession>
<evidence type="ECO:0000313" key="2">
    <source>
        <dbReference type="EMBL" id="KAF5249567.1"/>
    </source>
</evidence>
<evidence type="ECO:0000256" key="1">
    <source>
        <dbReference type="SAM" id="SignalP"/>
    </source>
</evidence>
<reference evidence="2 3" key="1">
    <citation type="journal article" date="2020" name="BMC Genomics">
        <title>Correction to: Identification and distribution of gene clusters required for synthesis of sphingolipid metabolism inhibitors in diverse species of the filamentous fungus Fusarium.</title>
        <authorList>
            <person name="Kim H.S."/>
            <person name="Lohmar J.M."/>
            <person name="Busman M."/>
            <person name="Brown D.W."/>
            <person name="Naumann T.A."/>
            <person name="Divon H.H."/>
            <person name="Lysoe E."/>
            <person name="Uhlig S."/>
            <person name="Proctor R.H."/>
        </authorList>
    </citation>
    <scope>NUCLEOTIDE SEQUENCE [LARGE SCALE GENOMIC DNA]</scope>
    <source>
        <strain evidence="2 3">NRRL 25214</strain>
    </source>
</reference>
<protein>
    <submittedName>
        <fullName evidence="2">Uncharacterized protein</fullName>
    </submittedName>
</protein>